<evidence type="ECO:0000256" key="6">
    <source>
        <dbReference type="PROSITE-ProRule" id="PRU01398"/>
    </source>
</evidence>
<dbReference type="Proteomes" id="UP000251617">
    <property type="component" value="Chromosome"/>
</dbReference>
<gene>
    <name evidence="8" type="ORF">C1S65_24640</name>
</gene>
<accession>A0AAD0PHV0</accession>
<dbReference type="Pfam" id="PF14496">
    <property type="entry name" value="NEL"/>
    <property type="match status" value="1"/>
</dbReference>
<comment type="similarity">
    <text evidence="6">Belongs to the LRR-containing bacterial E3 ligase family.</text>
</comment>
<evidence type="ECO:0000256" key="5">
    <source>
        <dbReference type="ARBA" id="ARBA00023026"/>
    </source>
</evidence>
<dbReference type="GO" id="GO:0061630">
    <property type="term" value="F:ubiquitin protein ligase activity"/>
    <property type="evidence" value="ECO:0007669"/>
    <property type="project" value="UniProtKB-EC"/>
</dbReference>
<feature type="domain" description="NEL" evidence="7">
    <location>
        <begin position="1548"/>
        <end position="1833"/>
    </location>
</feature>
<dbReference type="Gene3D" id="3.80.10.10">
    <property type="entry name" value="Ribonuclease Inhibitor"/>
    <property type="match status" value="2"/>
</dbReference>
<keyword evidence="6" id="KW-1035">Host cytoplasm</keyword>
<name>A0AAD0PHV0_PSEPU</name>
<evidence type="ECO:0000313" key="9">
    <source>
        <dbReference type="Proteomes" id="UP000251617"/>
    </source>
</evidence>
<dbReference type="GO" id="GO:0016567">
    <property type="term" value="P:protein ubiquitination"/>
    <property type="evidence" value="ECO:0007669"/>
    <property type="project" value="InterPro"/>
</dbReference>
<protein>
    <recommendedName>
        <fullName evidence="2">RING-type E3 ubiquitin transferase</fullName>
        <ecNumber evidence="2">2.3.2.27</ecNumber>
    </recommendedName>
</protein>
<dbReference type="InterPro" id="IPR032675">
    <property type="entry name" value="LRR_dom_sf"/>
</dbReference>
<dbReference type="PROSITE" id="PS52053">
    <property type="entry name" value="NEL"/>
    <property type="match status" value="1"/>
</dbReference>
<dbReference type="InterPro" id="IPR029487">
    <property type="entry name" value="NEL_dom"/>
</dbReference>
<dbReference type="InterPro" id="IPR046673">
    <property type="entry name" value="ToxA_N"/>
</dbReference>
<dbReference type="EMBL" id="CP030750">
    <property type="protein sequence ID" value="AXA27142.1"/>
    <property type="molecule type" value="Genomic_DNA"/>
</dbReference>
<keyword evidence="6" id="KW-0832">Ubl conjugation</keyword>
<comment type="catalytic activity">
    <reaction evidence="1">
        <text>S-ubiquitinyl-[E2 ubiquitin-conjugating enzyme]-L-cysteine + [acceptor protein]-L-lysine = [E2 ubiquitin-conjugating enzyme]-L-cysteine + N(6)-ubiquitinyl-[acceptor protein]-L-lysine.</text>
        <dbReference type="EC" id="2.3.2.27"/>
    </reaction>
</comment>
<dbReference type="GO" id="GO:0005576">
    <property type="term" value="C:extracellular region"/>
    <property type="evidence" value="ECO:0007669"/>
    <property type="project" value="UniProtKB-UniRule"/>
</dbReference>
<keyword evidence="5" id="KW-0843">Virulence</keyword>
<keyword evidence="3" id="KW-0433">Leucine-rich repeat</keyword>
<dbReference type="InterPro" id="IPR003591">
    <property type="entry name" value="Leu-rich_rpt_typical-subtyp"/>
</dbReference>
<dbReference type="Gene3D" id="1.20.58.360">
    <property type="entry name" value="Shigella T3SS effector IpaH defines"/>
    <property type="match status" value="1"/>
</dbReference>
<dbReference type="EC" id="2.3.2.27" evidence="2"/>
<proteinExistence type="inferred from homology"/>
<dbReference type="SMART" id="SM00369">
    <property type="entry name" value="LRR_TYP"/>
    <property type="match status" value="4"/>
</dbReference>
<comment type="PTM">
    <text evidence="6">Ubiquitinated in the presence of host E1 ubiquitin-activating enzyme, E2 ubiquitin-conjugating enzyme and ubiquitin.</text>
</comment>
<organism evidence="8 9">
    <name type="scientific">Pseudomonas putida</name>
    <name type="common">Arthrobacter siderocapsulatus</name>
    <dbReference type="NCBI Taxonomy" id="303"/>
    <lineage>
        <taxon>Bacteria</taxon>
        <taxon>Pseudomonadati</taxon>
        <taxon>Pseudomonadota</taxon>
        <taxon>Gammaproteobacteria</taxon>
        <taxon>Pseudomonadales</taxon>
        <taxon>Pseudomonadaceae</taxon>
        <taxon>Pseudomonas</taxon>
    </lineage>
</organism>
<sequence>MKPSAPLAPHALIEHKMPPWMHTTPAPAHTIMRETLKTPPTWFAQANATTRDLAQAYTDYQAHSTELNAQLGALPALTAFATQHLRQAIEKRFALSLDVSTHYLINASKAEAYKLQLEGDPVVNGQRALKLATQSLLHCALQNFEEAEAEPNGLDGQWLSAAVVDSNTFTFLTPDGKQLSIVPHEFAALSRELDIGGQYQTLIGDVLNSAAPALRATEQAALRVEVHKALLSQAIDAELHSILLALVEDKPAEYQGSPVRCAGLALFGVPLTGAMVIGAVASPEQLLAYDPLLLPHKGLLVTYLPGSDTPLQQHHSVHEAQAHLREQLWMMPVDQLKRAVPARDSATFFEKLRDCLQPVDWSTVQPSSDGQGSQVERVRDPEAWVPVTLEPLRQPLLTHQVEHKQQRLKDDAAFHAVPTAVEDEKTAEKRRAYFTQLAFDALNISAFFIPVLGQVMMGVAAIQLSYEVFEGLDSWASGDQQQAFEYLMDVVENVALTAALGAAGGTGEVPALERIPVETPSFIEELTPIELPDGQTRLWAPDLRPFAHDILLPADLQPDEFGLYHHQGKTWLALDGTHYSLSQATTTGEYRLEHPHNPQSYQPSLRHNGAGAWLHELDQPLTWQALTLMRRASPLAAAFDDATITRILEISDTQEDVLRRIVADNQRLPALLEDTLARFTLDQQISRAPAYAEPHMAQAEFAKRYSALSSSVTPSAELIQQRYPQLPNAIVEELLRHATPEELQSLAQAKVPYRLAQEIRLYQQQVRLARAYEGLFLDSVRNADSERLALYTLEQLSDWPTGTRLTLEQLPGGTFEIGTTDTQGQTLVSTASGYLAESAISLSSHTSLYSALLEVIPTALRETLAGDGAEQTLALKRLIQANPLPRATFRRLLGMQPLNPGYRSPMRLADGRIGYPLGGRGAVGGTFTRHTLLRIIRTLELPDHLSRSAEQILTRLETSGMNRSDIHERLRELQEQRTALQRWLDDWRTAVHPDILVPPQTFSELQARFMDHWHRNALPALGDTQAPLHLERIDLSSFPSDLPDFLSATITHLQLTEPSFGSSVGWTAYERHLNNLFRQLPGVRSLEISRPYSQTAAPSQMLFSVGLMATHFPELESLSLLNQNLQLSESDINSLAGLPRLRRLDFSGNRLSERYRPDFRELTLDYLGLDRMTLDHWPQGLGLGALANIGELSLRDNNLRVLPGMLLGSHADARPHTVITLEGNRISDDQLLRLLLAQEASSPNVTVDISPGLRTRLDQHLQQRQALHEAIDQWANASSSSAPPSQAATLARRRIGSALSTFWQSQEQGLTQTTLRLEDMDLGHFPPQLPAFFNERVRNLSLSRASGSTEQLDAFLARLPNVESLNLVEYIGATQPLPTALLRLPRLTYLSMRDMNLEVDDSMLATLAHLSNLTVLDLGGNRMGTITQVPEALRNLRRLDLNNMGLQHWPAWIDSLLPMDMLDLSENQLTELPEHILSNIDNGFPISSIALFGNPLSMDTMTRARTSSDSQHSYTFAMDVPEDLLLLTSSDDELAGGHLHNPMLSADNDLPNVDDWSLGAQAQNEALKSVWQTLEESGDAANLLALVGRLRQAAPYRNGQTRQSFCERVRLMLVKAAVNTEERLLFNAVAEEALVQPDTGNQTCHDGALLVFQNIELLIDGRRLLTEAAESEHTLYRELRRLFRLHRLDEIARDKARGRDEAEVRLAYRRGLNAELKLGVPDDNMLYEAFADVSRNELALAVDQVHREEQGESFLNYATSNEEWIRYLRHTHQARFEAIEQQYQAQVLELPEQFPDSTLEQLAPEFDSLKREKQAKEARLLQELTLQANPERE</sequence>
<dbReference type="Pfam" id="PF20178">
    <property type="entry name" value="ToxA_N"/>
    <property type="match status" value="1"/>
</dbReference>
<keyword evidence="6" id="KW-0808">Transferase</keyword>
<keyword evidence="4" id="KW-0677">Repeat</keyword>
<evidence type="ECO:0000313" key="8">
    <source>
        <dbReference type="EMBL" id="AXA27142.1"/>
    </source>
</evidence>
<evidence type="ECO:0000259" key="7">
    <source>
        <dbReference type="PROSITE" id="PS52053"/>
    </source>
</evidence>
<reference evidence="8 9" key="1">
    <citation type="submission" date="2018-06" db="EMBL/GenBank/DDBJ databases">
        <title>The genome of Pseudomonas putida NX-1, a lignin degrader.</title>
        <authorList>
            <person name="Xu Z."/>
        </authorList>
    </citation>
    <scope>NUCLEOTIDE SEQUENCE [LARGE SCALE GENOMIC DNA]</scope>
    <source>
        <strain evidence="8 9">NX-1</strain>
    </source>
</reference>
<keyword evidence="6" id="KW-0833">Ubl conjugation pathway</keyword>
<evidence type="ECO:0000256" key="2">
    <source>
        <dbReference type="ARBA" id="ARBA00012483"/>
    </source>
</evidence>
<evidence type="ECO:0000256" key="1">
    <source>
        <dbReference type="ARBA" id="ARBA00000900"/>
    </source>
</evidence>
<keyword evidence="6" id="KW-0964">Secreted</keyword>
<evidence type="ECO:0000256" key="4">
    <source>
        <dbReference type="ARBA" id="ARBA00022737"/>
    </source>
</evidence>
<dbReference type="PANTHER" id="PTHR24366">
    <property type="entry name" value="IG(IMMUNOGLOBULIN) AND LRR(LEUCINE RICH REPEAT) DOMAINS"/>
    <property type="match status" value="1"/>
</dbReference>
<dbReference type="SUPFAM" id="SSF52058">
    <property type="entry name" value="L domain-like"/>
    <property type="match status" value="1"/>
</dbReference>
<feature type="active site" description="Glycyl thioester intermediate" evidence="6">
    <location>
        <position position="1644"/>
    </location>
</feature>
<evidence type="ECO:0000256" key="3">
    <source>
        <dbReference type="ARBA" id="ARBA00022614"/>
    </source>
</evidence>
<dbReference type="RefSeq" id="WP_112899351.1">
    <property type="nucleotide sequence ID" value="NZ_CP030750.1"/>
</dbReference>